<evidence type="ECO:0008006" key="3">
    <source>
        <dbReference type="Google" id="ProtNLM"/>
    </source>
</evidence>
<organism evidence="1 2">
    <name type="scientific">Atta colombica</name>
    <dbReference type="NCBI Taxonomy" id="520822"/>
    <lineage>
        <taxon>Eukaryota</taxon>
        <taxon>Metazoa</taxon>
        <taxon>Ecdysozoa</taxon>
        <taxon>Arthropoda</taxon>
        <taxon>Hexapoda</taxon>
        <taxon>Insecta</taxon>
        <taxon>Pterygota</taxon>
        <taxon>Neoptera</taxon>
        <taxon>Endopterygota</taxon>
        <taxon>Hymenoptera</taxon>
        <taxon>Apocrita</taxon>
        <taxon>Aculeata</taxon>
        <taxon>Formicoidea</taxon>
        <taxon>Formicidae</taxon>
        <taxon>Myrmicinae</taxon>
        <taxon>Atta</taxon>
    </lineage>
</organism>
<gene>
    <name evidence="1" type="ORF">ALC53_04138</name>
</gene>
<proteinExistence type="predicted"/>
<accession>A0A151I4W2</accession>
<keyword evidence="2" id="KW-1185">Reference proteome</keyword>
<evidence type="ECO:0000313" key="1">
    <source>
        <dbReference type="EMBL" id="KYM86338.1"/>
    </source>
</evidence>
<dbReference type="AlphaFoldDB" id="A0A151I4W2"/>
<sequence length="70" mass="8083">MDEEKIDIISVYGGEKFGYKDEKNIKEEYTEGKNIIIEGDFNIRIGELRGEDLEDGKDRCNKNKVIGNKK</sequence>
<dbReference type="Proteomes" id="UP000078540">
    <property type="component" value="Unassembled WGS sequence"/>
</dbReference>
<dbReference type="EMBL" id="KQ976442">
    <property type="protein sequence ID" value="KYM86338.1"/>
    <property type="molecule type" value="Genomic_DNA"/>
</dbReference>
<protein>
    <recommendedName>
        <fullName evidence="3">Endonuclease/exonuclease/phosphatase domain-containing protein</fullName>
    </recommendedName>
</protein>
<reference evidence="1 2" key="1">
    <citation type="submission" date="2015-09" db="EMBL/GenBank/DDBJ databases">
        <title>Atta colombica WGS genome.</title>
        <authorList>
            <person name="Nygaard S."/>
            <person name="Hu H."/>
            <person name="Boomsma J."/>
            <person name="Zhang G."/>
        </authorList>
    </citation>
    <scope>NUCLEOTIDE SEQUENCE [LARGE SCALE GENOMIC DNA]</scope>
    <source>
        <strain evidence="1">Treedump-2</strain>
        <tissue evidence="1">Whole body</tissue>
    </source>
</reference>
<name>A0A151I4W2_9HYME</name>
<evidence type="ECO:0000313" key="2">
    <source>
        <dbReference type="Proteomes" id="UP000078540"/>
    </source>
</evidence>